<proteinExistence type="predicted"/>
<dbReference type="Proteomes" id="UP000324091">
    <property type="component" value="Unassembled WGS sequence"/>
</dbReference>
<evidence type="ECO:0000313" key="1">
    <source>
        <dbReference type="EMBL" id="TWW54677.1"/>
    </source>
</evidence>
<name>A0A5C6MMT4_9TELE</name>
<protein>
    <submittedName>
        <fullName evidence="1">Uncharacterized protein</fullName>
    </submittedName>
</protein>
<organism evidence="1 2">
    <name type="scientific">Takifugu flavidus</name>
    <name type="common">sansaifugu</name>
    <dbReference type="NCBI Taxonomy" id="433684"/>
    <lineage>
        <taxon>Eukaryota</taxon>
        <taxon>Metazoa</taxon>
        <taxon>Chordata</taxon>
        <taxon>Craniata</taxon>
        <taxon>Vertebrata</taxon>
        <taxon>Euteleostomi</taxon>
        <taxon>Actinopterygii</taxon>
        <taxon>Neopterygii</taxon>
        <taxon>Teleostei</taxon>
        <taxon>Neoteleostei</taxon>
        <taxon>Acanthomorphata</taxon>
        <taxon>Eupercaria</taxon>
        <taxon>Tetraodontiformes</taxon>
        <taxon>Tetradontoidea</taxon>
        <taxon>Tetraodontidae</taxon>
        <taxon>Takifugu</taxon>
    </lineage>
</organism>
<reference evidence="1 2" key="1">
    <citation type="submission" date="2019-04" db="EMBL/GenBank/DDBJ databases">
        <title>Chromosome genome assembly for Takifugu flavidus.</title>
        <authorList>
            <person name="Xiao S."/>
        </authorList>
    </citation>
    <scope>NUCLEOTIDE SEQUENCE [LARGE SCALE GENOMIC DNA]</scope>
    <source>
        <strain evidence="1">HTHZ2018</strain>
        <tissue evidence="1">Muscle</tissue>
    </source>
</reference>
<accession>A0A5C6MMT4</accession>
<sequence>MDEDRAESTVPSWVSLKSEWSIDQQISPNELESDWPADDNWISSVGAVTIKVCAAPKRLFLLHHLDSHLKMSECVKEEEERAESTVSSCVSMKSDWSKDEPITFGIGPQGSPLKMDEDRAESTAPSCVSLKSDCSKNWEINFRSSDQMMDEDRAESTVSSCVSLKSDWSKEGEINFRSSDKMMDEDRAESTVSSCVSLKSDWSKEGEINFRSSDKIKKTKA</sequence>
<gene>
    <name evidence="1" type="ORF">D4764_0211240</name>
</gene>
<evidence type="ECO:0000313" key="2">
    <source>
        <dbReference type="Proteomes" id="UP000324091"/>
    </source>
</evidence>
<dbReference type="AlphaFoldDB" id="A0A5C6MMT4"/>
<keyword evidence="2" id="KW-1185">Reference proteome</keyword>
<dbReference type="EMBL" id="RHFK02000132">
    <property type="protein sequence ID" value="TWW54677.1"/>
    <property type="molecule type" value="Genomic_DNA"/>
</dbReference>
<comment type="caution">
    <text evidence="1">The sequence shown here is derived from an EMBL/GenBank/DDBJ whole genome shotgun (WGS) entry which is preliminary data.</text>
</comment>